<evidence type="ECO:0000256" key="5">
    <source>
        <dbReference type="ARBA" id="ARBA00022737"/>
    </source>
</evidence>
<dbReference type="PROSITE" id="PS00678">
    <property type="entry name" value="WD_REPEATS_1"/>
    <property type="match status" value="1"/>
</dbReference>
<feature type="repeat" description="WD" evidence="8">
    <location>
        <begin position="185"/>
        <end position="231"/>
    </location>
</feature>
<dbReference type="Gene3D" id="2.130.10.10">
    <property type="entry name" value="YVTN repeat-like/Quinoprotein amine dehydrogenase"/>
    <property type="match status" value="3"/>
</dbReference>
<dbReference type="EMBL" id="CAJFCW020000003">
    <property type="protein sequence ID" value="CAG9103113.1"/>
    <property type="molecule type" value="Genomic_DNA"/>
</dbReference>
<evidence type="ECO:0000313" key="10">
    <source>
        <dbReference type="Proteomes" id="UP000614601"/>
    </source>
</evidence>
<comment type="subcellular location">
    <subcellularLocation>
        <location evidence="2">Cytoplasm</location>
    </subcellularLocation>
    <subcellularLocation>
        <location evidence="1">Nucleus</location>
    </subcellularLocation>
</comment>
<keyword evidence="5" id="KW-0677">Repeat</keyword>
<proteinExistence type="predicted"/>
<feature type="repeat" description="WD" evidence="8">
    <location>
        <begin position="270"/>
        <end position="311"/>
    </location>
</feature>
<feature type="repeat" description="WD" evidence="8">
    <location>
        <begin position="355"/>
        <end position="395"/>
    </location>
</feature>
<evidence type="ECO:0000256" key="1">
    <source>
        <dbReference type="ARBA" id="ARBA00004123"/>
    </source>
</evidence>
<accession>A0A811KH95</accession>
<evidence type="ECO:0000313" key="9">
    <source>
        <dbReference type="EMBL" id="CAD5214686.1"/>
    </source>
</evidence>
<dbReference type="GO" id="GO:0005634">
    <property type="term" value="C:nucleus"/>
    <property type="evidence" value="ECO:0007669"/>
    <property type="project" value="UniProtKB-SubCell"/>
</dbReference>
<dbReference type="InterPro" id="IPR036322">
    <property type="entry name" value="WD40_repeat_dom_sf"/>
</dbReference>
<keyword evidence="6" id="KW-0539">Nucleus</keyword>
<evidence type="ECO:0000256" key="3">
    <source>
        <dbReference type="ARBA" id="ARBA00022490"/>
    </source>
</evidence>
<dbReference type="InterPro" id="IPR020472">
    <property type="entry name" value="WD40_PAC1"/>
</dbReference>
<evidence type="ECO:0000256" key="6">
    <source>
        <dbReference type="ARBA" id="ARBA00023242"/>
    </source>
</evidence>
<protein>
    <recommendedName>
        <fullName evidence="7">WD repeat-containing protein 37</fullName>
    </recommendedName>
</protein>
<gene>
    <name evidence="9" type="ORF">BOKJ2_LOCUS5717</name>
</gene>
<dbReference type="SMART" id="SM00320">
    <property type="entry name" value="WD40"/>
    <property type="match status" value="6"/>
</dbReference>
<dbReference type="InterPro" id="IPR019775">
    <property type="entry name" value="WD40_repeat_CS"/>
</dbReference>
<dbReference type="InterPro" id="IPR001680">
    <property type="entry name" value="WD40_rpt"/>
</dbReference>
<dbReference type="PROSITE" id="PS50294">
    <property type="entry name" value="WD_REPEATS_REGION"/>
    <property type="match status" value="3"/>
</dbReference>
<reference evidence="9" key="1">
    <citation type="submission" date="2020-09" db="EMBL/GenBank/DDBJ databases">
        <authorList>
            <person name="Kikuchi T."/>
        </authorList>
    </citation>
    <scope>NUCLEOTIDE SEQUENCE</scope>
    <source>
        <strain evidence="9">SH1</strain>
    </source>
</reference>
<evidence type="ECO:0000256" key="4">
    <source>
        <dbReference type="ARBA" id="ARBA00022574"/>
    </source>
</evidence>
<dbReference type="PRINTS" id="PR00320">
    <property type="entry name" value="GPROTEINBRPT"/>
</dbReference>
<sequence>MSKEKEPLTPVLFHTADKARALTTESMNSFFNDTSVETPRYKQRLYELFSLIDKEFETLYLENCQLKVRLGQAPESSLNDLIKSPDTSASIFSEIKASQKKHRQQKWKTAFRRPPQRFVPSLKVGSSQNSESSKHAFVRSFEGHQDAVLSLATATYNGHSVVASASADQSARIFCPDTGACLFQYDGHNGAVNSISLMPDTSTNDQFFVLTASGDRTIHLWKTASLSEANVPPNNSSEDDLDATSEKLNENEEERFGPASVVIRQPIRVFSGHSDVVVGAEFLQGGEQLITVSWDRTANIYDMENETVVNVLTGHDSELTFCSSHKTNKIVATASRDHTFRLWDFREAMRSVAVFQGHNEAVNSVVFAANHHIISGSDDRTVKVWDLRNMRCAIASSRFDSGVNKVGASAKSRLMAIPLDNRYVYIHDLNGNRIGRLHRGNSHTALVTSAIWSDETEGTNLITAGIDKKMLGWRVNIKA</sequence>
<feature type="repeat" description="WD" evidence="8">
    <location>
        <begin position="312"/>
        <end position="353"/>
    </location>
</feature>
<dbReference type="CDD" id="cd00200">
    <property type="entry name" value="WD40"/>
    <property type="match status" value="1"/>
</dbReference>
<keyword evidence="4 8" id="KW-0853">WD repeat</keyword>
<dbReference type="PANTHER" id="PTHR19855">
    <property type="entry name" value="WD40 REPEAT PROTEIN 12, 37"/>
    <property type="match status" value="1"/>
</dbReference>
<dbReference type="SUPFAM" id="SSF50978">
    <property type="entry name" value="WD40 repeat-like"/>
    <property type="match status" value="1"/>
</dbReference>
<name>A0A811KH95_9BILA</name>
<comment type="caution">
    <text evidence="9">The sequence shown here is derived from an EMBL/GenBank/DDBJ whole genome shotgun (WGS) entry which is preliminary data.</text>
</comment>
<dbReference type="AlphaFoldDB" id="A0A811KH95"/>
<dbReference type="GO" id="GO:0005737">
    <property type="term" value="C:cytoplasm"/>
    <property type="evidence" value="ECO:0007669"/>
    <property type="project" value="UniProtKB-SubCell"/>
</dbReference>
<dbReference type="PROSITE" id="PS50082">
    <property type="entry name" value="WD_REPEATS_2"/>
    <property type="match status" value="4"/>
</dbReference>
<dbReference type="InterPro" id="IPR015943">
    <property type="entry name" value="WD40/YVTN_repeat-like_dom_sf"/>
</dbReference>
<dbReference type="PANTHER" id="PTHR19855:SF12">
    <property type="entry name" value="WD REPEAT-CONTAINING PROTEIN 37"/>
    <property type="match status" value="1"/>
</dbReference>
<organism evidence="9 10">
    <name type="scientific">Bursaphelenchus okinawaensis</name>
    <dbReference type="NCBI Taxonomy" id="465554"/>
    <lineage>
        <taxon>Eukaryota</taxon>
        <taxon>Metazoa</taxon>
        <taxon>Ecdysozoa</taxon>
        <taxon>Nematoda</taxon>
        <taxon>Chromadorea</taxon>
        <taxon>Rhabditida</taxon>
        <taxon>Tylenchina</taxon>
        <taxon>Tylenchomorpha</taxon>
        <taxon>Aphelenchoidea</taxon>
        <taxon>Aphelenchoididae</taxon>
        <taxon>Bursaphelenchus</taxon>
    </lineage>
</organism>
<dbReference type="Pfam" id="PF00400">
    <property type="entry name" value="WD40"/>
    <property type="match status" value="5"/>
</dbReference>
<evidence type="ECO:0000256" key="2">
    <source>
        <dbReference type="ARBA" id="ARBA00004496"/>
    </source>
</evidence>
<dbReference type="OrthoDB" id="9984207at2759"/>
<dbReference type="EMBL" id="CAJFDH010000003">
    <property type="protein sequence ID" value="CAD5214686.1"/>
    <property type="molecule type" value="Genomic_DNA"/>
</dbReference>
<dbReference type="Proteomes" id="UP000614601">
    <property type="component" value="Unassembled WGS sequence"/>
</dbReference>
<dbReference type="Proteomes" id="UP000783686">
    <property type="component" value="Unassembled WGS sequence"/>
</dbReference>
<keyword evidence="3" id="KW-0963">Cytoplasm</keyword>
<keyword evidence="10" id="KW-1185">Reference proteome</keyword>
<evidence type="ECO:0000256" key="8">
    <source>
        <dbReference type="PROSITE-ProRule" id="PRU00221"/>
    </source>
</evidence>
<evidence type="ECO:0000256" key="7">
    <source>
        <dbReference type="ARBA" id="ARBA00040954"/>
    </source>
</evidence>